<sequence length="62" mass="7141">MHESTISMLVEELERLEMHRKNFLCGLIVRICHNSAYCMSPMLSARSIADWVISIQCSHFTA</sequence>
<dbReference type="EMBL" id="GBRH01274739">
    <property type="protein sequence ID" value="JAD23156.1"/>
    <property type="molecule type" value="Transcribed_RNA"/>
</dbReference>
<reference evidence="1" key="1">
    <citation type="submission" date="2014-09" db="EMBL/GenBank/DDBJ databases">
        <authorList>
            <person name="Magalhaes I.L.F."/>
            <person name="Oliveira U."/>
            <person name="Santos F.R."/>
            <person name="Vidigal T.H.D.A."/>
            <person name="Brescovit A.D."/>
            <person name="Santos A.J."/>
        </authorList>
    </citation>
    <scope>NUCLEOTIDE SEQUENCE</scope>
    <source>
        <tissue evidence="1">Shoot tissue taken approximately 20 cm above the soil surface</tissue>
    </source>
</reference>
<reference evidence="1" key="2">
    <citation type="journal article" date="2015" name="Data Brief">
        <title>Shoot transcriptome of the giant reed, Arundo donax.</title>
        <authorList>
            <person name="Barrero R.A."/>
            <person name="Guerrero F.D."/>
            <person name="Moolhuijzen P."/>
            <person name="Goolsby J.A."/>
            <person name="Tidwell J."/>
            <person name="Bellgard S.E."/>
            <person name="Bellgard M.I."/>
        </authorList>
    </citation>
    <scope>NUCLEOTIDE SEQUENCE</scope>
    <source>
        <tissue evidence="1">Shoot tissue taken approximately 20 cm above the soil surface</tissue>
    </source>
</reference>
<name>A0A0A8YB07_ARUDO</name>
<organism evidence="1">
    <name type="scientific">Arundo donax</name>
    <name type="common">Giant reed</name>
    <name type="synonym">Donax arundinaceus</name>
    <dbReference type="NCBI Taxonomy" id="35708"/>
    <lineage>
        <taxon>Eukaryota</taxon>
        <taxon>Viridiplantae</taxon>
        <taxon>Streptophyta</taxon>
        <taxon>Embryophyta</taxon>
        <taxon>Tracheophyta</taxon>
        <taxon>Spermatophyta</taxon>
        <taxon>Magnoliopsida</taxon>
        <taxon>Liliopsida</taxon>
        <taxon>Poales</taxon>
        <taxon>Poaceae</taxon>
        <taxon>PACMAD clade</taxon>
        <taxon>Arundinoideae</taxon>
        <taxon>Arundineae</taxon>
        <taxon>Arundo</taxon>
    </lineage>
</organism>
<dbReference type="AlphaFoldDB" id="A0A0A8YB07"/>
<proteinExistence type="predicted"/>
<accession>A0A0A8YB07</accession>
<protein>
    <submittedName>
        <fullName evidence="1">Uncharacterized protein</fullName>
    </submittedName>
</protein>
<evidence type="ECO:0000313" key="1">
    <source>
        <dbReference type="EMBL" id="JAD23156.1"/>
    </source>
</evidence>